<dbReference type="PROSITE" id="PS50851">
    <property type="entry name" value="CHEW"/>
    <property type="match status" value="1"/>
</dbReference>
<dbReference type="GO" id="GO:0006935">
    <property type="term" value="P:chemotaxis"/>
    <property type="evidence" value="ECO:0007669"/>
    <property type="project" value="InterPro"/>
</dbReference>
<dbReference type="Pfam" id="PF01584">
    <property type="entry name" value="CheW"/>
    <property type="match status" value="1"/>
</dbReference>
<reference evidence="2" key="1">
    <citation type="submission" date="2020-05" db="EMBL/GenBank/DDBJ databases">
        <title>Identification of trans-AT polyketide cluster in two marine bacteria, producers of a novel glutaramide-containing polyketide sesbanimide D and analogs.</title>
        <authorList>
            <person name="Kacar D."/>
            <person name="Rodriguez P."/>
            <person name="Canedo L."/>
            <person name="Gonzalez E."/>
            <person name="Galan B."/>
            <person name="De La Calle F."/>
            <person name="Garcia J.L."/>
        </authorList>
    </citation>
    <scope>NUCLEOTIDE SEQUENCE</scope>
    <source>
        <strain evidence="2">PHM038</strain>
    </source>
</reference>
<dbReference type="Gene3D" id="2.40.50.180">
    <property type="entry name" value="CheA-289, Domain 4"/>
    <property type="match status" value="1"/>
</dbReference>
<accession>A0A926P1I0</accession>
<feature type="domain" description="CheW-like" evidence="1">
    <location>
        <begin position="18"/>
        <end position="162"/>
    </location>
</feature>
<dbReference type="RefSeq" id="WP_190289391.1">
    <property type="nucleotide sequence ID" value="NZ_JABFCZ010000001.1"/>
</dbReference>
<dbReference type="Proteomes" id="UP000598467">
    <property type="component" value="Unassembled WGS sequence"/>
</dbReference>
<protein>
    <submittedName>
        <fullName evidence="2">Chemotaxis protein CheW</fullName>
    </submittedName>
</protein>
<proteinExistence type="predicted"/>
<dbReference type="InterPro" id="IPR039315">
    <property type="entry name" value="CheW"/>
</dbReference>
<dbReference type="AlphaFoldDB" id="A0A926P1I0"/>
<dbReference type="SMART" id="SM00260">
    <property type="entry name" value="CheW"/>
    <property type="match status" value="1"/>
</dbReference>
<dbReference type="Gene3D" id="2.30.30.40">
    <property type="entry name" value="SH3 Domains"/>
    <property type="match status" value="1"/>
</dbReference>
<organism evidence="2 3">
    <name type="scientific">Roseibium aggregatum</name>
    <dbReference type="NCBI Taxonomy" id="187304"/>
    <lineage>
        <taxon>Bacteria</taxon>
        <taxon>Pseudomonadati</taxon>
        <taxon>Pseudomonadota</taxon>
        <taxon>Alphaproteobacteria</taxon>
        <taxon>Hyphomicrobiales</taxon>
        <taxon>Stappiaceae</taxon>
        <taxon>Roseibium</taxon>
    </lineage>
</organism>
<dbReference type="PANTHER" id="PTHR22617">
    <property type="entry name" value="CHEMOTAXIS SENSOR HISTIDINE KINASE-RELATED"/>
    <property type="match status" value="1"/>
</dbReference>
<dbReference type="InterPro" id="IPR036061">
    <property type="entry name" value="CheW-like_dom_sf"/>
</dbReference>
<dbReference type="InterPro" id="IPR002545">
    <property type="entry name" value="CheW-lke_dom"/>
</dbReference>
<dbReference type="GO" id="GO:0007165">
    <property type="term" value="P:signal transduction"/>
    <property type="evidence" value="ECO:0007669"/>
    <property type="project" value="InterPro"/>
</dbReference>
<evidence type="ECO:0000313" key="3">
    <source>
        <dbReference type="Proteomes" id="UP000598467"/>
    </source>
</evidence>
<dbReference type="EMBL" id="JABFCZ010000001">
    <property type="protein sequence ID" value="MBD1544712.1"/>
    <property type="molecule type" value="Genomic_DNA"/>
</dbReference>
<evidence type="ECO:0000259" key="1">
    <source>
        <dbReference type="PROSITE" id="PS50851"/>
    </source>
</evidence>
<dbReference type="SUPFAM" id="SSF50341">
    <property type="entry name" value="CheW-like"/>
    <property type="match status" value="1"/>
</dbReference>
<evidence type="ECO:0000313" key="2">
    <source>
        <dbReference type="EMBL" id="MBD1544712.1"/>
    </source>
</evidence>
<gene>
    <name evidence="2" type="ORF">HK439_00420</name>
</gene>
<dbReference type="PANTHER" id="PTHR22617:SF23">
    <property type="entry name" value="CHEMOTAXIS PROTEIN CHEW"/>
    <property type="match status" value="1"/>
</dbReference>
<comment type="caution">
    <text evidence="2">The sequence shown here is derived from an EMBL/GenBank/DDBJ whole genome shotgun (WGS) entry which is preliminary data.</text>
</comment>
<dbReference type="GO" id="GO:0005829">
    <property type="term" value="C:cytosol"/>
    <property type="evidence" value="ECO:0007669"/>
    <property type="project" value="TreeGrafter"/>
</dbReference>
<name>A0A926P1I0_9HYPH</name>
<sequence>MSALATEQAVGHWKHADEIEVLTFDMGRETFALEAVIVQEILDLLPETPVPGARPFVASVINFRGKVIPLADLRLAFGMPAAEATIDSRIVVIELLLDGEPTLVGLRADKVNETTTLTKEASEPPPSLGMRWRPDYIDCVVKRGSDFIIIPNLKALFSGADSRAPAAEAN</sequence>